<dbReference type="PROSITE" id="PS00330">
    <property type="entry name" value="HEMOLYSIN_CALCIUM"/>
    <property type="match status" value="3"/>
</dbReference>
<dbReference type="PANTHER" id="PTHR38340:SF1">
    <property type="entry name" value="S-LAYER PROTEIN"/>
    <property type="match status" value="1"/>
</dbReference>
<dbReference type="SUPFAM" id="SSF51126">
    <property type="entry name" value="Pectin lyase-like"/>
    <property type="match status" value="1"/>
</dbReference>
<dbReference type="InterPro" id="IPR048165">
    <property type="entry name" value="Bluetail_dom"/>
</dbReference>
<dbReference type="RefSeq" id="WP_268609066.1">
    <property type="nucleotide sequence ID" value="NZ_CP113797.1"/>
</dbReference>
<dbReference type="PRINTS" id="PR00313">
    <property type="entry name" value="CABNDNGRPT"/>
</dbReference>
<dbReference type="InterPro" id="IPR018511">
    <property type="entry name" value="Hemolysin-typ_Ca-bd_CS"/>
</dbReference>
<feature type="domain" description="DUF4347" evidence="4">
    <location>
        <begin position="8"/>
        <end position="170"/>
    </location>
</feature>
<dbReference type="Pfam" id="PF14252">
    <property type="entry name" value="DUF4347"/>
    <property type="match status" value="1"/>
</dbReference>
<dbReference type="InterPro" id="IPR050557">
    <property type="entry name" value="RTX_toxin/Mannuronan_C5-epim"/>
</dbReference>
<evidence type="ECO:0000256" key="1">
    <source>
        <dbReference type="ARBA" id="ARBA00004613"/>
    </source>
</evidence>
<evidence type="ECO:0000313" key="5">
    <source>
        <dbReference type="EMBL" id="WAL59299.1"/>
    </source>
</evidence>
<evidence type="ECO:0000313" key="6">
    <source>
        <dbReference type="Proteomes" id="UP001163152"/>
    </source>
</evidence>
<dbReference type="GO" id="GO:0005509">
    <property type="term" value="F:calcium ion binding"/>
    <property type="evidence" value="ECO:0007669"/>
    <property type="project" value="InterPro"/>
</dbReference>
<sequence length="1296" mass="135385">MNSPISRLIFVDANLDNYQHLIQEHEKDAQIIILYPETDGVIQISQSLVHFNNLSSIQIISHGQAGHIQLGATTLSAGNLSYYDTYLRQWSKSLAADADLLLYGCDVAAGSGQAFVQRLGQLTAMDVAASIDRTGSTERGGNWHLEYTTGAIETSLALSPSAVATYPGTLNSFNVTSYQELYEAIEQANATDGDAIIQINGNVFLEGALPTITSNIEFVGDATISGSDLYRVFYVDAGNGRVRFTRLTIANGLAQGSNGTTGTSATGGNGGMGRGGGLRIQSGNVTLVNVTFRHNQAIGGQGGGSLTGTGGRGGNGEGGAVYISGGSLRISSSSFKNNSAAAGLGGEGQTNGRQGLGKGGAIFIDGGTVIAERTPTFDQNTASHATGVAGDDNNIYGSLNVVVPPSVVSIARAQPRETAADVVSYVVTFDQEVSGVDRTDFELRLGADATIVNAGILSVSGSGRIYTVEVSTGTGRGDLRLDLKDNDSIKSSSSEVPLGGTGTGNGNKPGETYNVDKTPPAVFAIHRKGPSLSANDTVVFSVIFDQDVTGVDLQDFGVAVTGILGASVTSIQKVNNKTYDVTVNTGTGNGQLGLTLVDNDSIRNSRGVALGGTGTGNGTFLTGETYSIDKTPPNVVSIAAAGTNPTHASSVAYTVRFDQDVMGVDLNDFTLTTTGVRSASLTAIQQVDSRTYTVLVNTGSNDGSIRLDLKDNDTVRNLLGVPLGGRGVDNGNFAGQTYNIIKFAPIVTGINRVHLNPTAAGTIDYAVSFSQAVTGVDISDFALNTVGVSGASIASVTGSGSNYNVRVNTGTGNGTLQLNLIDNDSIRNGINAALGSTGLNNGNFVGQTYTINKTPPRVIEINRLERSPTNAAMVTFTAVFSENVSRVNAADFELVTNGVTGASISSVTRVNSKFYTIQVNTGRGDGTIGLNLKDNDSILNSLGTPLGGRGIANGNFIGQVYRVDKTNPIARMVNVAPNPRRDKVNALTIEFGEAVKGFDLTDLRLTRNGRAVDLRRATLSTDGGISWTLGHIKTLTNQKGTYVLSLTAGDSGITDAAGNPLIANLAERWTNLATVDACDPGIFRRGTPAADVLVGTTDRDTLLGSDGDDSLIGLDCGDRLLGERGHDRLDGGQGNDQLIGGVGNDVLIGGIGEDFLKGGPGKDRFVFSHASSLVDGPDRVKDFKALQQDKCQLADNYLGSRSRPQGLFHAGKVNGKTLINATKAAYADKNQRQAGSQRLQSNEAVFFKWKNRTYLSVNDKNAGMSVNRDLVIDVTGIQFKPGDSHAGVLTVNNYFI</sequence>
<dbReference type="Proteomes" id="UP001163152">
    <property type="component" value="Chromosome"/>
</dbReference>
<dbReference type="InterPro" id="IPR025592">
    <property type="entry name" value="DUF4347"/>
</dbReference>
<dbReference type="NCBIfam" id="NF041519">
    <property type="entry name" value="bluetail"/>
    <property type="match status" value="1"/>
</dbReference>
<dbReference type="InterPro" id="IPR001343">
    <property type="entry name" value="Hemolysn_Ca-bd"/>
</dbReference>
<name>A0A9E9C6I7_9CYAN</name>
<dbReference type="InterPro" id="IPR011050">
    <property type="entry name" value="Pectin_lyase_fold/virulence"/>
</dbReference>
<dbReference type="KEGG" id="tsin:OXH18_19290"/>
<keyword evidence="6" id="KW-1185">Reference proteome</keyword>
<feature type="region of interest" description="Disordered" evidence="3">
    <location>
        <begin position="484"/>
        <end position="512"/>
    </location>
</feature>
<dbReference type="GO" id="GO:0005576">
    <property type="term" value="C:extracellular region"/>
    <property type="evidence" value="ECO:0007669"/>
    <property type="project" value="UniProtKB-SubCell"/>
</dbReference>
<dbReference type="Pfam" id="PF00353">
    <property type="entry name" value="HemolysinCabind"/>
    <property type="match status" value="2"/>
</dbReference>
<gene>
    <name evidence="5" type="ORF">OXH18_19290</name>
</gene>
<dbReference type="Gene3D" id="2.150.10.10">
    <property type="entry name" value="Serralysin-like metalloprotease, C-terminal"/>
    <property type="match status" value="1"/>
</dbReference>
<proteinExistence type="predicted"/>
<evidence type="ECO:0000259" key="4">
    <source>
        <dbReference type="Pfam" id="PF14252"/>
    </source>
</evidence>
<keyword evidence="2" id="KW-0964">Secreted</keyword>
<protein>
    <submittedName>
        <fullName evidence="5">DUF4347 domain-containing protein</fullName>
    </submittedName>
</protein>
<organism evidence="5 6">
    <name type="scientific">Thermocoleostomius sinensis A174</name>
    <dbReference type="NCBI Taxonomy" id="2016057"/>
    <lineage>
        <taxon>Bacteria</taxon>
        <taxon>Bacillati</taxon>
        <taxon>Cyanobacteriota</taxon>
        <taxon>Cyanophyceae</taxon>
        <taxon>Oculatellales</taxon>
        <taxon>Oculatellaceae</taxon>
        <taxon>Thermocoleostomius</taxon>
    </lineage>
</organism>
<comment type="subcellular location">
    <subcellularLocation>
        <location evidence="1">Secreted</location>
    </subcellularLocation>
</comment>
<evidence type="ECO:0000256" key="2">
    <source>
        <dbReference type="ARBA" id="ARBA00022525"/>
    </source>
</evidence>
<dbReference type="InterPro" id="IPR011049">
    <property type="entry name" value="Serralysin-like_metalloprot_C"/>
</dbReference>
<accession>A0A9E9C6I7</accession>
<evidence type="ECO:0000256" key="3">
    <source>
        <dbReference type="SAM" id="MobiDB-lite"/>
    </source>
</evidence>
<reference evidence="5" key="1">
    <citation type="submission" date="2022-12" db="EMBL/GenBank/DDBJ databases">
        <title>Polyphasic identification of a Novel Hot-Spring Cyanobacterium Ocullathermofonsia sinensis gen nov. sp. nov. and Genomic Insights on its Adaptations to the Thermal Habitat.</title>
        <authorList>
            <person name="Daroch M."/>
            <person name="Tang J."/>
            <person name="Jiang Y."/>
        </authorList>
    </citation>
    <scope>NUCLEOTIDE SEQUENCE</scope>
    <source>
        <strain evidence="5">PKUAC-SCTA174</strain>
    </source>
</reference>
<dbReference type="EMBL" id="CP113797">
    <property type="protein sequence ID" value="WAL59299.1"/>
    <property type="molecule type" value="Genomic_DNA"/>
</dbReference>
<dbReference type="PANTHER" id="PTHR38340">
    <property type="entry name" value="S-LAYER PROTEIN"/>
    <property type="match status" value="1"/>
</dbReference>
<dbReference type="SUPFAM" id="SSF51120">
    <property type="entry name" value="beta-Roll"/>
    <property type="match status" value="1"/>
</dbReference>